<name>A0A942YAY8_9BACI</name>
<evidence type="ECO:0000256" key="3">
    <source>
        <dbReference type="ARBA" id="ARBA00023121"/>
    </source>
</evidence>
<reference evidence="5" key="1">
    <citation type="submission" date="2021-05" db="EMBL/GenBank/DDBJ databases">
        <title>Novel Bacillus species.</title>
        <authorList>
            <person name="Liu G."/>
        </authorList>
    </citation>
    <scope>NUCLEOTIDE SEQUENCE</scope>
    <source>
        <strain evidence="5">FJAT-50051</strain>
    </source>
</reference>
<gene>
    <name evidence="5" type="ORF">KHB02_20410</name>
</gene>
<dbReference type="GO" id="GO:0005737">
    <property type="term" value="C:cytoplasm"/>
    <property type="evidence" value="ECO:0007669"/>
    <property type="project" value="UniProtKB-ARBA"/>
</dbReference>
<dbReference type="Pfam" id="PF05719">
    <property type="entry name" value="GPP34"/>
    <property type="match status" value="1"/>
</dbReference>
<dbReference type="InterPro" id="IPR038261">
    <property type="entry name" value="GPP34-like_sf"/>
</dbReference>
<comment type="subcellular location">
    <subcellularLocation>
        <location evidence="1">Golgi apparatus membrane</location>
        <topology evidence="1">Peripheral membrane protein</topology>
        <orientation evidence="1">Cytoplasmic side</orientation>
    </subcellularLocation>
</comment>
<dbReference type="GO" id="GO:0070273">
    <property type="term" value="F:phosphatidylinositol-4-phosphate binding"/>
    <property type="evidence" value="ECO:0007669"/>
    <property type="project" value="InterPro"/>
</dbReference>
<evidence type="ECO:0000256" key="2">
    <source>
        <dbReference type="ARBA" id="ARBA00023034"/>
    </source>
</evidence>
<protein>
    <submittedName>
        <fullName evidence="5">GPP34 family phosphoprotein</fullName>
    </submittedName>
</protein>
<evidence type="ECO:0000256" key="1">
    <source>
        <dbReference type="ARBA" id="ARBA00004255"/>
    </source>
</evidence>
<dbReference type="Gene3D" id="1.10.3630.10">
    <property type="entry name" value="yeast vps74-n-term truncation variant domain like"/>
    <property type="match status" value="1"/>
</dbReference>
<dbReference type="EMBL" id="JAGYPE010000003">
    <property type="protein sequence ID" value="MBS4183759.1"/>
    <property type="molecule type" value="Genomic_DNA"/>
</dbReference>
<comment type="caution">
    <text evidence="5">The sequence shown here is derived from an EMBL/GenBank/DDBJ whole genome shotgun (WGS) entry which is preliminary data.</text>
</comment>
<evidence type="ECO:0000313" key="5">
    <source>
        <dbReference type="EMBL" id="MBS4183759.1"/>
    </source>
</evidence>
<keyword evidence="2" id="KW-0333">Golgi apparatus</keyword>
<organism evidence="5">
    <name type="scientific">Neobacillus citreus</name>
    <dbReference type="NCBI Taxonomy" id="2833578"/>
    <lineage>
        <taxon>Bacteria</taxon>
        <taxon>Bacillati</taxon>
        <taxon>Bacillota</taxon>
        <taxon>Bacilli</taxon>
        <taxon>Bacillales</taxon>
        <taxon>Bacillaceae</taxon>
        <taxon>Neobacillus</taxon>
    </lineage>
</organism>
<keyword evidence="4" id="KW-0472">Membrane</keyword>
<keyword evidence="3" id="KW-0446">Lipid-binding</keyword>
<sequence length="222" mass="23135">MAELLTVPQSFALINTAPDGRRSMDAQRFDLGLGGAVLADLALRGSISLRGDRVTVLDGGLTGDEVLDGVLGSIAATDSPKKAKWWVQRIGKRPLRDAVLSGLVARGLVDEEQRRTLVIFTSTRHPERDGGPEALVRAAVADVLAGRSQPSPYLASLIGLLDATGALRNQFGPVDKVVVRGIVEGEWASPAVRAVLSDIQMAAVMAGVVASTAATSATISSS</sequence>
<evidence type="ECO:0000256" key="4">
    <source>
        <dbReference type="ARBA" id="ARBA00023136"/>
    </source>
</evidence>
<proteinExistence type="predicted"/>
<accession>A0A942YAY8</accession>
<dbReference type="AlphaFoldDB" id="A0A942YAY8"/>
<dbReference type="InterPro" id="IPR008628">
    <property type="entry name" value="GPP34-like"/>
</dbReference>
<dbReference type="GO" id="GO:0012505">
    <property type="term" value="C:endomembrane system"/>
    <property type="evidence" value="ECO:0007669"/>
    <property type="project" value="UniProtKB-ARBA"/>
</dbReference>